<sequence>MDNTHQQPQWGATSVELFDLVKRMDPHPETHPVPLTAQRPTSSVRPGQAVVLPREIDPDTHSLHDTADVYAGPAYQVAMTPGAVHPGDLMISGGAHPVAYIVQKSDVGRHFSRHFIALSGPKFLLLRTWAFITTPTGRALITAATRSATPTGSVAGNTRLLRAITIPTVAAGTLEIDATIKQTFKRLKKTPANQIDVAHSWWKITQLNGSDWSGALQEPGVRKQAMGANDEDRANAHDAVAHLEEALWASH</sequence>
<gene>
    <name evidence="2" type="ORF">CAQU_01910</name>
</gene>
<dbReference type="EMBL" id="CP009245">
    <property type="protein sequence ID" value="APT84031.1"/>
    <property type="molecule type" value="Genomic_DNA"/>
</dbReference>
<evidence type="ECO:0000256" key="1">
    <source>
        <dbReference type="SAM" id="MobiDB-lite"/>
    </source>
</evidence>
<evidence type="ECO:0000313" key="2">
    <source>
        <dbReference type="EMBL" id="APT84031.1"/>
    </source>
</evidence>
<accession>A0A1L7CDV8</accession>
<protein>
    <recommendedName>
        <fullName evidence="4">Type I restriction modification DNA specificity domain-containing protein</fullName>
    </recommendedName>
</protein>
<evidence type="ECO:0008006" key="4">
    <source>
        <dbReference type="Google" id="ProtNLM"/>
    </source>
</evidence>
<dbReference type="AlphaFoldDB" id="A0A1L7CDV8"/>
<reference evidence="2 3" key="1">
    <citation type="submission" date="2014-08" db="EMBL/GenBank/DDBJ databases">
        <title>Complete genome sequence of Corynebacterium aquilae S-613T(T) (=DSM 44791(T)), isolated from the choana of a healthy golden eagle.</title>
        <authorList>
            <person name="Ruckert C."/>
            <person name="Albersmeier A."/>
            <person name="Winkler A."/>
            <person name="Kalinowski J."/>
        </authorList>
    </citation>
    <scope>NUCLEOTIDE SEQUENCE [LARGE SCALE GENOMIC DNA]</scope>
    <source>
        <strain evidence="2 3">S-613</strain>
    </source>
</reference>
<organism evidence="2 3">
    <name type="scientific">Corynebacterium aquilae DSM 44791</name>
    <dbReference type="NCBI Taxonomy" id="1431546"/>
    <lineage>
        <taxon>Bacteria</taxon>
        <taxon>Bacillati</taxon>
        <taxon>Actinomycetota</taxon>
        <taxon>Actinomycetes</taxon>
        <taxon>Mycobacteriales</taxon>
        <taxon>Corynebacteriaceae</taxon>
        <taxon>Corynebacterium</taxon>
    </lineage>
</organism>
<proteinExistence type="predicted"/>
<feature type="region of interest" description="Disordered" evidence="1">
    <location>
        <begin position="25"/>
        <end position="45"/>
    </location>
</feature>
<dbReference type="Proteomes" id="UP000185478">
    <property type="component" value="Chromosome"/>
</dbReference>
<keyword evidence="3" id="KW-1185">Reference proteome</keyword>
<dbReference type="KEGG" id="caqu:CAQU_01910"/>
<dbReference type="OrthoDB" id="9946109at2"/>
<name>A0A1L7CDV8_9CORY</name>
<dbReference type="RefSeq" id="WP_075724728.1">
    <property type="nucleotide sequence ID" value="NZ_CP009245.1"/>
</dbReference>
<dbReference type="STRING" id="1431546.CAQU_01910"/>
<evidence type="ECO:0000313" key="3">
    <source>
        <dbReference type="Proteomes" id="UP000185478"/>
    </source>
</evidence>